<keyword evidence="1" id="KW-0732">Signal</keyword>
<comment type="caution">
    <text evidence="3">The sequence shown here is derived from an EMBL/GenBank/DDBJ whole genome shotgun (WGS) entry which is preliminary data.</text>
</comment>
<dbReference type="Gene3D" id="2.40.10.10">
    <property type="entry name" value="Trypsin-like serine proteases"/>
    <property type="match status" value="2"/>
</dbReference>
<name>A0ABS4YGL6_9MICO</name>
<evidence type="ECO:0000256" key="2">
    <source>
        <dbReference type="SAM" id="MobiDB-lite"/>
    </source>
</evidence>
<keyword evidence="4" id="KW-1185">Reference proteome</keyword>
<reference evidence="3 4" key="1">
    <citation type="submission" date="2021-03" db="EMBL/GenBank/DDBJ databases">
        <title>Sequencing the genomes of 1000 actinobacteria strains.</title>
        <authorList>
            <person name="Klenk H.-P."/>
        </authorList>
    </citation>
    <scope>NUCLEOTIDE SEQUENCE [LARGE SCALE GENOMIC DNA]</scope>
    <source>
        <strain evidence="3 4">DSM 14564</strain>
    </source>
</reference>
<dbReference type="Proteomes" id="UP000698222">
    <property type="component" value="Unassembled WGS sequence"/>
</dbReference>
<gene>
    <name evidence="3" type="ORF">JOF44_000845</name>
</gene>
<sequence>MIPSPESQDAHPSLPGLLTRCARTAGGIAFAGALALGGAGVAAADPSDDGDLETTTLSSSAQDDATQYWTAERMESASPAAELVADEEVADGQVESSATESISAVAADPQVRAESQEASGRSAEAGTAAAGTDHVGKVFFTVGGTDYVCSGNAVASGNGSTVSTAGHCVNSAGTWADNWVFAPGYDEGSTPYGLWGASDLYATDQWVDAEDMNYDIAFAVVEPESGSANLTDAVGGSGIEFNTRRGALYTSYGYPAAAPFDGESLEQCQGVGSDDTIGGTDDQAIDCDMTGGSSGGPWFVGEDASGYQISVNSFGYRTQPDVMYGPYLGDVAQDIYEAAAVA</sequence>
<feature type="region of interest" description="Disordered" evidence="2">
    <location>
        <begin position="87"/>
        <end position="127"/>
    </location>
</feature>
<feature type="compositionally biased region" description="Polar residues" evidence="2">
    <location>
        <begin position="53"/>
        <end position="63"/>
    </location>
</feature>
<dbReference type="RefSeq" id="WP_342591661.1">
    <property type="nucleotide sequence ID" value="NZ_BAAAJV010000033.1"/>
</dbReference>
<organism evidence="3 4">
    <name type="scientific">Brachybacterium fresconis</name>
    <dbReference type="NCBI Taxonomy" id="173363"/>
    <lineage>
        <taxon>Bacteria</taxon>
        <taxon>Bacillati</taxon>
        <taxon>Actinomycetota</taxon>
        <taxon>Actinomycetes</taxon>
        <taxon>Micrococcales</taxon>
        <taxon>Dermabacteraceae</taxon>
        <taxon>Brachybacterium</taxon>
    </lineage>
</organism>
<dbReference type="SUPFAM" id="SSF50494">
    <property type="entry name" value="Trypsin-like serine proteases"/>
    <property type="match status" value="1"/>
</dbReference>
<evidence type="ECO:0000313" key="4">
    <source>
        <dbReference type="Proteomes" id="UP000698222"/>
    </source>
</evidence>
<accession>A0ABS4YGL6</accession>
<dbReference type="EMBL" id="JAGIOC010000001">
    <property type="protein sequence ID" value="MBP2407942.1"/>
    <property type="molecule type" value="Genomic_DNA"/>
</dbReference>
<dbReference type="InterPro" id="IPR050966">
    <property type="entry name" value="Glutamyl_endopeptidase"/>
</dbReference>
<dbReference type="PANTHER" id="PTHR15462">
    <property type="entry name" value="SERINE PROTEASE"/>
    <property type="match status" value="1"/>
</dbReference>
<feature type="region of interest" description="Disordered" evidence="2">
    <location>
        <begin position="40"/>
        <end position="63"/>
    </location>
</feature>
<protein>
    <recommendedName>
        <fullName evidence="5">Peptidase</fullName>
    </recommendedName>
</protein>
<dbReference type="InterPro" id="IPR043504">
    <property type="entry name" value="Peptidase_S1_PA_chymotrypsin"/>
</dbReference>
<evidence type="ECO:0000313" key="3">
    <source>
        <dbReference type="EMBL" id="MBP2407942.1"/>
    </source>
</evidence>
<dbReference type="PANTHER" id="PTHR15462:SF19">
    <property type="entry name" value="PEPTIDASE S1 DOMAIN-CONTAINING PROTEIN"/>
    <property type="match status" value="1"/>
</dbReference>
<dbReference type="InterPro" id="IPR009003">
    <property type="entry name" value="Peptidase_S1_PA"/>
</dbReference>
<evidence type="ECO:0008006" key="5">
    <source>
        <dbReference type="Google" id="ProtNLM"/>
    </source>
</evidence>
<proteinExistence type="predicted"/>
<evidence type="ECO:0000256" key="1">
    <source>
        <dbReference type="ARBA" id="ARBA00022729"/>
    </source>
</evidence>